<evidence type="ECO:0000256" key="3">
    <source>
        <dbReference type="ARBA" id="ARBA00023015"/>
    </source>
</evidence>
<dbReference type="AlphaFoldDB" id="A0A917WC85"/>
<proteinExistence type="predicted"/>
<gene>
    <name evidence="6" type="ORF">GCM10011594_05980</name>
</gene>
<dbReference type="InterPro" id="IPR012074">
    <property type="entry name" value="GAF_ANTAR"/>
</dbReference>
<keyword evidence="2" id="KW-0418">Kinase</keyword>
<comment type="caution">
    <text evidence="6">The sequence shown here is derived from an EMBL/GenBank/DDBJ whole genome shotgun (WGS) entry which is preliminary data.</text>
</comment>
<dbReference type="PROSITE" id="PS50921">
    <property type="entry name" value="ANTAR"/>
    <property type="match status" value="1"/>
</dbReference>
<evidence type="ECO:0000256" key="1">
    <source>
        <dbReference type="ARBA" id="ARBA00022679"/>
    </source>
</evidence>
<dbReference type="PIRSF" id="PIRSF036625">
    <property type="entry name" value="GAF_ANTAR"/>
    <property type="match status" value="1"/>
</dbReference>
<dbReference type="EMBL" id="BMNA01000001">
    <property type="protein sequence ID" value="GGL89197.1"/>
    <property type="molecule type" value="Genomic_DNA"/>
</dbReference>
<organism evidence="6 7">
    <name type="scientific">Nakamurella endophytica</name>
    <dbReference type="NCBI Taxonomy" id="1748367"/>
    <lineage>
        <taxon>Bacteria</taxon>
        <taxon>Bacillati</taxon>
        <taxon>Actinomycetota</taxon>
        <taxon>Actinomycetes</taxon>
        <taxon>Nakamurellales</taxon>
        <taxon>Nakamurellaceae</taxon>
        <taxon>Nakamurella</taxon>
    </lineage>
</organism>
<dbReference type="Pfam" id="PF03861">
    <property type="entry name" value="ANTAR"/>
    <property type="match status" value="1"/>
</dbReference>
<keyword evidence="1" id="KW-0808">Transferase</keyword>
<dbReference type="Proteomes" id="UP000655208">
    <property type="component" value="Unassembled WGS sequence"/>
</dbReference>
<keyword evidence="3" id="KW-0805">Transcription regulation</keyword>
<dbReference type="SMART" id="SM00065">
    <property type="entry name" value="GAF"/>
    <property type="match status" value="1"/>
</dbReference>
<evidence type="ECO:0000259" key="5">
    <source>
        <dbReference type="PROSITE" id="PS50921"/>
    </source>
</evidence>
<evidence type="ECO:0000256" key="4">
    <source>
        <dbReference type="ARBA" id="ARBA00023163"/>
    </source>
</evidence>
<sequence length="246" mass="26306">MTEQRATDPIDPTGALGEVAQTVTAGRDMAEILDDVVQMARRRIAGADDASITLIRKGTAATAAATGPLAVDLDELQYEEGYGPCLDSGRTDEILHIEDAGTETRWPRYLERGRASGLGSSVSFPLPVENHLVGAINVYSRTPRAFEADSITLGAALSVHLTSALSAAESADEYRRTAENLRLALRSRAVIEQAKGIIMVQQKCSADTAFGMLRQLSQDTNVRLSELAVQLVASASNHPVEPSEES</sequence>
<dbReference type="Pfam" id="PF13185">
    <property type="entry name" value="GAF_2"/>
    <property type="match status" value="1"/>
</dbReference>
<feature type="domain" description="ANTAR" evidence="5">
    <location>
        <begin position="171"/>
        <end position="232"/>
    </location>
</feature>
<evidence type="ECO:0000313" key="6">
    <source>
        <dbReference type="EMBL" id="GGL89197.1"/>
    </source>
</evidence>
<evidence type="ECO:0000313" key="7">
    <source>
        <dbReference type="Proteomes" id="UP000655208"/>
    </source>
</evidence>
<reference evidence="6" key="1">
    <citation type="journal article" date="2014" name="Int. J. Syst. Evol. Microbiol.">
        <title>Complete genome sequence of Corynebacterium casei LMG S-19264T (=DSM 44701T), isolated from a smear-ripened cheese.</title>
        <authorList>
            <consortium name="US DOE Joint Genome Institute (JGI-PGF)"/>
            <person name="Walter F."/>
            <person name="Albersmeier A."/>
            <person name="Kalinowski J."/>
            <person name="Ruckert C."/>
        </authorList>
    </citation>
    <scope>NUCLEOTIDE SEQUENCE</scope>
    <source>
        <strain evidence="6">CGMCC 4.7308</strain>
    </source>
</reference>
<dbReference type="Gene3D" id="3.30.450.40">
    <property type="match status" value="1"/>
</dbReference>
<dbReference type="RefSeq" id="WP_188939948.1">
    <property type="nucleotide sequence ID" value="NZ_BMNA01000001.1"/>
</dbReference>
<accession>A0A917WC85</accession>
<dbReference type="SUPFAM" id="SSF52172">
    <property type="entry name" value="CheY-like"/>
    <property type="match status" value="1"/>
</dbReference>
<evidence type="ECO:0000256" key="2">
    <source>
        <dbReference type="ARBA" id="ARBA00022777"/>
    </source>
</evidence>
<keyword evidence="4" id="KW-0804">Transcription</keyword>
<protein>
    <submittedName>
        <fullName evidence="6">Transcriptional regulator</fullName>
    </submittedName>
</protein>
<dbReference type="InterPro" id="IPR029016">
    <property type="entry name" value="GAF-like_dom_sf"/>
</dbReference>
<dbReference type="Gene3D" id="1.10.10.10">
    <property type="entry name" value="Winged helix-like DNA-binding domain superfamily/Winged helix DNA-binding domain"/>
    <property type="match status" value="1"/>
</dbReference>
<dbReference type="InterPro" id="IPR011006">
    <property type="entry name" value="CheY-like_superfamily"/>
</dbReference>
<dbReference type="SUPFAM" id="SSF55781">
    <property type="entry name" value="GAF domain-like"/>
    <property type="match status" value="1"/>
</dbReference>
<dbReference type="GO" id="GO:0016301">
    <property type="term" value="F:kinase activity"/>
    <property type="evidence" value="ECO:0007669"/>
    <property type="project" value="UniProtKB-KW"/>
</dbReference>
<dbReference type="GO" id="GO:0003723">
    <property type="term" value="F:RNA binding"/>
    <property type="evidence" value="ECO:0007669"/>
    <property type="project" value="InterPro"/>
</dbReference>
<dbReference type="InterPro" id="IPR003018">
    <property type="entry name" value="GAF"/>
</dbReference>
<name>A0A917WC85_9ACTN</name>
<dbReference type="InterPro" id="IPR036388">
    <property type="entry name" value="WH-like_DNA-bd_sf"/>
</dbReference>
<dbReference type="SMART" id="SM01012">
    <property type="entry name" value="ANTAR"/>
    <property type="match status" value="1"/>
</dbReference>
<reference evidence="6" key="2">
    <citation type="submission" date="2020-09" db="EMBL/GenBank/DDBJ databases">
        <authorList>
            <person name="Sun Q."/>
            <person name="Zhou Y."/>
        </authorList>
    </citation>
    <scope>NUCLEOTIDE SEQUENCE</scope>
    <source>
        <strain evidence="6">CGMCC 4.7308</strain>
    </source>
</reference>
<dbReference type="InterPro" id="IPR005561">
    <property type="entry name" value="ANTAR"/>
</dbReference>
<keyword evidence="7" id="KW-1185">Reference proteome</keyword>